<evidence type="ECO:0000256" key="1">
    <source>
        <dbReference type="SAM" id="Phobius"/>
    </source>
</evidence>
<sequence>MGFLFGGLLLLIAAMVSNNGIGGGDIKLAALLGILYGPYGVLFILTAASLSALAFQALERFFYYRKLTSLPFAPFLFLGSIMAVSLQCRF</sequence>
<gene>
    <name evidence="3" type="ORF">CE91St55_05260</name>
</gene>
<keyword evidence="1" id="KW-1133">Transmembrane helix</keyword>
<dbReference type="GO" id="GO:0016020">
    <property type="term" value="C:membrane"/>
    <property type="evidence" value="ECO:0007669"/>
    <property type="project" value="InterPro"/>
</dbReference>
<dbReference type="Proteomes" id="UP001055091">
    <property type="component" value="Unassembled WGS sequence"/>
</dbReference>
<proteinExistence type="predicted"/>
<dbReference type="GO" id="GO:0004190">
    <property type="term" value="F:aspartic-type endopeptidase activity"/>
    <property type="evidence" value="ECO:0007669"/>
    <property type="project" value="InterPro"/>
</dbReference>
<accession>A0AA37JHI7</accession>
<dbReference type="EMBL" id="BQNJ01000001">
    <property type="protein sequence ID" value="GKG98544.1"/>
    <property type="molecule type" value="Genomic_DNA"/>
</dbReference>
<evidence type="ECO:0000313" key="3">
    <source>
        <dbReference type="EMBL" id="GKG98544.1"/>
    </source>
</evidence>
<protein>
    <recommendedName>
        <fullName evidence="2">Prepilin type IV endopeptidase peptidase domain-containing protein</fullName>
    </recommendedName>
</protein>
<keyword evidence="1" id="KW-0812">Transmembrane</keyword>
<dbReference type="Pfam" id="PF01478">
    <property type="entry name" value="Peptidase_A24"/>
    <property type="match status" value="1"/>
</dbReference>
<feature type="domain" description="Prepilin type IV endopeptidase peptidase" evidence="2">
    <location>
        <begin position="2"/>
        <end position="55"/>
    </location>
</feature>
<comment type="caution">
    <text evidence="3">The sequence shown here is derived from an EMBL/GenBank/DDBJ whole genome shotgun (WGS) entry which is preliminary data.</text>
</comment>
<feature type="transmembrane region" description="Helical" evidence="1">
    <location>
        <begin position="28"/>
        <end position="55"/>
    </location>
</feature>
<dbReference type="InterPro" id="IPR000045">
    <property type="entry name" value="Prepilin_IV_endopep_pep"/>
</dbReference>
<evidence type="ECO:0000313" key="4">
    <source>
        <dbReference type="Proteomes" id="UP001055091"/>
    </source>
</evidence>
<feature type="transmembrane region" description="Helical" evidence="1">
    <location>
        <begin position="67"/>
        <end position="86"/>
    </location>
</feature>
<dbReference type="AlphaFoldDB" id="A0AA37JHI7"/>
<reference evidence="3" key="1">
    <citation type="submission" date="2022-01" db="EMBL/GenBank/DDBJ databases">
        <title>Novel bile acid biosynthetic pathways are enriched in the microbiome of centenarians.</title>
        <authorList>
            <person name="Sato Y."/>
            <person name="Atarashi K."/>
            <person name="Plichta R.D."/>
            <person name="Arai Y."/>
            <person name="Sasajima S."/>
            <person name="Kearney M.S."/>
            <person name="Suda W."/>
            <person name="Takeshita K."/>
            <person name="Sasaki T."/>
            <person name="Okamoto S."/>
            <person name="Skelly N.A."/>
            <person name="Okamura Y."/>
            <person name="Vlamakis H."/>
            <person name="Li Y."/>
            <person name="Tanoue T."/>
            <person name="Takei H."/>
            <person name="Nittono H."/>
            <person name="Narushima S."/>
            <person name="Irie J."/>
            <person name="Itoh H."/>
            <person name="Moriya K."/>
            <person name="Sugiura Y."/>
            <person name="Suematsu M."/>
            <person name="Moritoki N."/>
            <person name="Shibata S."/>
            <person name="Littman R.D."/>
            <person name="Fischbach A.M."/>
            <person name="Uwamino Y."/>
            <person name="Inoue T."/>
            <person name="Honda A."/>
            <person name="Hattori M."/>
            <person name="Murai T."/>
            <person name="Xavier J.R."/>
            <person name="Hirose N."/>
            <person name="Honda K."/>
        </authorList>
    </citation>
    <scope>NUCLEOTIDE SEQUENCE</scope>
    <source>
        <strain evidence="3">CE91-St55</strain>
    </source>
</reference>
<name>A0AA37JHI7_9FIRM</name>
<keyword evidence="1" id="KW-0472">Membrane</keyword>
<evidence type="ECO:0000259" key="2">
    <source>
        <dbReference type="Pfam" id="PF01478"/>
    </source>
</evidence>
<organism evidence="3 4">
    <name type="scientific">Hungatella hathewayi</name>
    <dbReference type="NCBI Taxonomy" id="154046"/>
    <lineage>
        <taxon>Bacteria</taxon>
        <taxon>Bacillati</taxon>
        <taxon>Bacillota</taxon>
        <taxon>Clostridia</taxon>
        <taxon>Lachnospirales</taxon>
        <taxon>Lachnospiraceae</taxon>
        <taxon>Hungatella</taxon>
    </lineage>
</organism>